<dbReference type="KEGG" id="aup:AsAng_0059010"/>
<organism evidence="1 2">
    <name type="scientific">Aureispira anguillae</name>
    <dbReference type="NCBI Taxonomy" id="2864201"/>
    <lineage>
        <taxon>Bacteria</taxon>
        <taxon>Pseudomonadati</taxon>
        <taxon>Bacteroidota</taxon>
        <taxon>Saprospiria</taxon>
        <taxon>Saprospirales</taxon>
        <taxon>Saprospiraceae</taxon>
        <taxon>Aureispira</taxon>
    </lineage>
</organism>
<gene>
    <name evidence="1" type="ORF">AsAng_0059010</name>
</gene>
<accession>A0A916DWR9</accession>
<sequence>MRYVFFSFLLIWGVSSKLMGQTPITTKNQAIWAAVVNKIYFSDKFYLSNEFHLRRANWGLSAEQIIERPALNYDFAKFITGSIGYSFVLNDPYGTIPAPLPTLEHNIWEQIVLKHKLEKLSFKHRYRIEHRFVQRIGQDANQSYYIDGFQFRQRFRYRFTLNYTLKSFKDQQAKLFIQAFDELFLNINSPQTTAPIFNQNWIYIGLGYAFNPHGNIQLGYMNQSFQRNASWFENNHNIVLSFSYNIHLKKPLKKPTN</sequence>
<dbReference type="Proteomes" id="UP001060919">
    <property type="component" value="Chromosome"/>
</dbReference>
<evidence type="ECO:0000313" key="2">
    <source>
        <dbReference type="Proteomes" id="UP001060919"/>
    </source>
</evidence>
<dbReference type="EMBL" id="AP026867">
    <property type="protein sequence ID" value="BDS15117.1"/>
    <property type="molecule type" value="Genomic_DNA"/>
</dbReference>
<name>A0A916DWR9_9BACT</name>
<evidence type="ECO:0000313" key="1">
    <source>
        <dbReference type="EMBL" id="BDS15117.1"/>
    </source>
</evidence>
<reference evidence="1" key="1">
    <citation type="submission" date="2022-09" db="EMBL/GenBank/DDBJ databases">
        <title>Aureispira anguillicida sp. nov., isolated from Leptocephalus of Japanese eel Anguilla japonica.</title>
        <authorList>
            <person name="Yuasa K."/>
            <person name="Mekata T."/>
            <person name="Ikunari K."/>
        </authorList>
    </citation>
    <scope>NUCLEOTIDE SEQUENCE</scope>
    <source>
        <strain evidence="1">EL160426</strain>
    </source>
</reference>
<dbReference type="AlphaFoldDB" id="A0A916DWR9"/>
<keyword evidence="2" id="KW-1185">Reference proteome</keyword>
<proteinExistence type="predicted"/>
<dbReference type="InterPro" id="IPR019619">
    <property type="entry name" value="DUF2490"/>
</dbReference>
<protein>
    <submittedName>
        <fullName evidence="1">DUF2490 domain-containing protein</fullName>
    </submittedName>
</protein>
<dbReference type="Pfam" id="PF10677">
    <property type="entry name" value="DUF2490"/>
    <property type="match status" value="1"/>
</dbReference>